<dbReference type="InterPro" id="IPR033932">
    <property type="entry name" value="YtcJ-like"/>
</dbReference>
<keyword evidence="3" id="KW-1185">Reference proteome</keyword>
<dbReference type="Gene3D" id="2.30.40.10">
    <property type="entry name" value="Urease, subunit C, domain 1"/>
    <property type="match status" value="1"/>
</dbReference>
<evidence type="ECO:0000259" key="1">
    <source>
        <dbReference type="Pfam" id="PF07969"/>
    </source>
</evidence>
<dbReference type="InterPro" id="IPR013108">
    <property type="entry name" value="Amidohydro_3"/>
</dbReference>
<sequence>MTKHADLIIKNATVYSGTQDAPNASWVALRGCDIMAIGTGPVDHMVGQTTRVVDAQDQTVLPGLNDAHLHLFAGGLGLTELSLRGVRGRSGLQAAIDSHRAANPELVFLAAHSCAYEILETGEQLERTVLDELCPDLPVLIMSEDFHTSWCNSKAIALAGIERGAELPHGSSVKVDEAGEATGVLLELNAIELVRGKNPRSARHAEASQRPLEVGQYTKEERQTDKEVLWAALIHCAEQGLTAVQNMDGSLYQLELLAELDQDRGLPVRVRMPFQISKGMRKEDLAHAVHWRRRFNSEMLRCDFIKIFADGVIESGTANLLAEYCNIPGQSGHPIYEDQELNSLIQEADRLGFQIAVHCVGDGAVHQVLNAFDGAQKANGWREARHRIEHIEMIDAADIARFPKLGVVASMQPTHVPEAGEGYLEFLGPSRGDLAFPMRQLCAVNAAYVLSTDWPVAPLSPLITLEAAMTRTEWPGAGIDHRLGWAEALAGITYNAAWVAFEETLRGRIAPGLRGDLTIVSGNPADLFKGETSEVLLAICNGRVTYDSFGGDAQLRAVQNEQT</sequence>
<evidence type="ECO:0000313" key="2">
    <source>
        <dbReference type="EMBL" id="CUH64545.1"/>
    </source>
</evidence>
<dbReference type="EC" id="3.5.1.91" evidence="2"/>
<dbReference type="Pfam" id="PF07969">
    <property type="entry name" value="Amidohydro_3"/>
    <property type="match status" value="1"/>
</dbReference>
<protein>
    <submittedName>
        <fullName evidence="2">N-substituted formamide deformylase</fullName>
        <ecNumber evidence="2">3.5.1.91</ecNumber>
    </submittedName>
</protein>
<dbReference type="OrthoDB" id="9811399at2"/>
<accession>A0A0P1FRA6</accession>
<dbReference type="AlphaFoldDB" id="A0A0P1FRA6"/>
<dbReference type="SUPFAM" id="SSF51338">
    <property type="entry name" value="Composite domain of metallo-dependent hydrolases"/>
    <property type="match status" value="1"/>
</dbReference>
<keyword evidence="2" id="KW-0378">Hydrolase</keyword>
<dbReference type="Gene3D" id="3.20.20.140">
    <property type="entry name" value="Metal-dependent hydrolases"/>
    <property type="match status" value="1"/>
</dbReference>
<proteinExistence type="predicted"/>
<dbReference type="PANTHER" id="PTHR22642">
    <property type="entry name" value="IMIDAZOLONEPROPIONASE"/>
    <property type="match status" value="1"/>
</dbReference>
<feature type="domain" description="Amidohydrolase 3" evidence="1">
    <location>
        <begin position="51"/>
        <end position="546"/>
    </location>
</feature>
<dbReference type="STRING" id="53501.SAMN04488043_102330"/>
<dbReference type="Gene3D" id="3.10.310.70">
    <property type="match status" value="1"/>
</dbReference>
<dbReference type="SUPFAM" id="SSF51556">
    <property type="entry name" value="Metallo-dependent hydrolases"/>
    <property type="match status" value="1"/>
</dbReference>
<dbReference type="GO" id="GO:0016810">
    <property type="term" value="F:hydrolase activity, acting on carbon-nitrogen (but not peptide) bonds"/>
    <property type="evidence" value="ECO:0007669"/>
    <property type="project" value="InterPro"/>
</dbReference>
<name>A0A0P1FRA6_THAGE</name>
<dbReference type="PANTHER" id="PTHR22642:SF2">
    <property type="entry name" value="PROTEIN LONG AFTER FAR-RED 3"/>
    <property type="match status" value="1"/>
</dbReference>
<dbReference type="InterPro" id="IPR011059">
    <property type="entry name" value="Metal-dep_hydrolase_composite"/>
</dbReference>
<dbReference type="Proteomes" id="UP000051587">
    <property type="component" value="Unassembled WGS sequence"/>
</dbReference>
<gene>
    <name evidence="2" type="primary">nfdA</name>
    <name evidence="2" type="ORF">TG4357_01347</name>
</gene>
<dbReference type="RefSeq" id="WP_058262091.1">
    <property type="nucleotide sequence ID" value="NZ_CP051181.1"/>
</dbReference>
<reference evidence="2 3" key="1">
    <citation type="submission" date="2015-09" db="EMBL/GenBank/DDBJ databases">
        <authorList>
            <consortium name="Swine Surveillance"/>
        </authorList>
    </citation>
    <scope>NUCLEOTIDE SEQUENCE [LARGE SCALE GENOMIC DNA]</scope>
    <source>
        <strain evidence="2 3">CECT 4357</strain>
    </source>
</reference>
<dbReference type="EMBL" id="CYSA01000015">
    <property type="protein sequence ID" value="CUH64545.1"/>
    <property type="molecule type" value="Genomic_DNA"/>
</dbReference>
<dbReference type="InterPro" id="IPR032466">
    <property type="entry name" value="Metal_Hydrolase"/>
</dbReference>
<organism evidence="2 3">
    <name type="scientific">Thalassovita gelatinovora</name>
    <name type="common">Thalassobius gelatinovorus</name>
    <dbReference type="NCBI Taxonomy" id="53501"/>
    <lineage>
        <taxon>Bacteria</taxon>
        <taxon>Pseudomonadati</taxon>
        <taxon>Pseudomonadota</taxon>
        <taxon>Alphaproteobacteria</taxon>
        <taxon>Rhodobacterales</taxon>
        <taxon>Roseobacteraceae</taxon>
        <taxon>Thalassovita</taxon>
    </lineage>
</organism>
<dbReference type="CDD" id="cd01300">
    <property type="entry name" value="YtcJ_like"/>
    <property type="match status" value="1"/>
</dbReference>
<evidence type="ECO:0000313" key="3">
    <source>
        <dbReference type="Proteomes" id="UP000051587"/>
    </source>
</evidence>